<evidence type="ECO:0000313" key="2">
    <source>
        <dbReference type="EMBL" id="KAF9965580.1"/>
    </source>
</evidence>
<dbReference type="AlphaFoldDB" id="A0A9P6M4V9"/>
<gene>
    <name evidence="2" type="ORF">BGZ70_004568</name>
</gene>
<evidence type="ECO:0000256" key="1">
    <source>
        <dbReference type="SAM" id="MobiDB-lite"/>
    </source>
</evidence>
<sequence length="494" mass="53940">MSKDDSCCCLEWTARAKLLSEQSKGHHQLPTQETDPVEMSLHMERMKLLLDSEEDPTDGGSYCRVLFLEEVRLWTLGRRVALYLAGRSSNNTTMSASACPTTTKDVGVDAAAQEGLGTTPSMGQQHAKNASLGSLVNRLSTGPHNGAGVWSEQAWLQDQELQTLQADLIAWDKALPEHLKFRPDVDSEDVNHKINGKMGTLAMSYYTITIMLQSSYLPIPQFLSSRRAGSRGAYASSKSSNRTTAEPEGDASQNTSSAPALSARSPSLRSVSTPTSTPVVTAAPSPAVPLASSSSSSPSPSSFRTHRRTPSSREYFNTPHQICSQLSNVLLHHVELMLDSYPNWCTVAAKVNHAITAALRVSCLNARLSSSSGPAREEARAGFKMGTDLYKRLAHLPGPLTIRDWPVEEDIQLMMDIEEEFREMMMTQEEQDESLFVTDSGETGPEAPSTDPLQTTASSEGVCEAPDGRRSPQHLFGLGEGDDYKFEFHQDSLL</sequence>
<feature type="region of interest" description="Disordered" evidence="1">
    <location>
        <begin position="232"/>
        <end position="314"/>
    </location>
</feature>
<keyword evidence="3" id="KW-1185">Reference proteome</keyword>
<dbReference type="EMBL" id="JAAAHY010000241">
    <property type="protein sequence ID" value="KAF9965580.1"/>
    <property type="molecule type" value="Genomic_DNA"/>
</dbReference>
<dbReference type="Proteomes" id="UP000738359">
    <property type="component" value="Unassembled WGS sequence"/>
</dbReference>
<evidence type="ECO:0000313" key="3">
    <source>
        <dbReference type="Proteomes" id="UP000738359"/>
    </source>
</evidence>
<organism evidence="2 3">
    <name type="scientific">Mortierella alpina</name>
    <name type="common">Oleaginous fungus</name>
    <name type="synonym">Mortierella renispora</name>
    <dbReference type="NCBI Taxonomy" id="64518"/>
    <lineage>
        <taxon>Eukaryota</taxon>
        <taxon>Fungi</taxon>
        <taxon>Fungi incertae sedis</taxon>
        <taxon>Mucoromycota</taxon>
        <taxon>Mortierellomycotina</taxon>
        <taxon>Mortierellomycetes</taxon>
        <taxon>Mortierellales</taxon>
        <taxon>Mortierellaceae</taxon>
        <taxon>Mortierella</taxon>
    </lineage>
</organism>
<dbReference type="OrthoDB" id="2447714at2759"/>
<protein>
    <submittedName>
        <fullName evidence="2">Uncharacterized protein</fullName>
    </submittedName>
</protein>
<reference evidence="2" key="1">
    <citation type="journal article" date="2020" name="Fungal Divers.">
        <title>Resolving the Mortierellaceae phylogeny through synthesis of multi-gene phylogenetics and phylogenomics.</title>
        <authorList>
            <person name="Vandepol N."/>
            <person name="Liber J."/>
            <person name="Desiro A."/>
            <person name="Na H."/>
            <person name="Kennedy M."/>
            <person name="Barry K."/>
            <person name="Grigoriev I.V."/>
            <person name="Miller A.N."/>
            <person name="O'Donnell K."/>
            <person name="Stajich J.E."/>
            <person name="Bonito G."/>
        </authorList>
    </citation>
    <scope>NUCLEOTIDE SEQUENCE</scope>
    <source>
        <strain evidence="2">CK1249</strain>
    </source>
</reference>
<feature type="region of interest" description="Disordered" evidence="1">
    <location>
        <begin position="438"/>
        <end position="476"/>
    </location>
</feature>
<comment type="caution">
    <text evidence="2">The sequence shown here is derived from an EMBL/GenBank/DDBJ whole genome shotgun (WGS) entry which is preliminary data.</text>
</comment>
<proteinExistence type="predicted"/>
<feature type="compositionally biased region" description="Low complexity" evidence="1">
    <location>
        <begin position="256"/>
        <end position="303"/>
    </location>
</feature>
<name>A0A9P6M4V9_MORAP</name>
<accession>A0A9P6M4V9</accession>